<dbReference type="SMART" id="SM00320">
    <property type="entry name" value="WD40"/>
    <property type="match status" value="6"/>
</dbReference>
<dbReference type="InterPro" id="IPR015943">
    <property type="entry name" value="WD40/YVTN_repeat-like_dom_sf"/>
</dbReference>
<feature type="domain" description="CAF1B/HIR1 beta-propeller" evidence="10">
    <location>
        <begin position="158"/>
        <end position="432"/>
    </location>
</feature>
<dbReference type="GO" id="GO:0006281">
    <property type="term" value="P:DNA repair"/>
    <property type="evidence" value="ECO:0007669"/>
    <property type="project" value="UniProtKB-KW"/>
</dbReference>
<dbReference type="GO" id="GO:0006334">
    <property type="term" value="P:nucleosome assembly"/>
    <property type="evidence" value="ECO:0007669"/>
    <property type="project" value="TreeGrafter"/>
</dbReference>
<comment type="subcellular location">
    <subcellularLocation>
        <location evidence="1">Nucleus</location>
    </subcellularLocation>
</comment>
<dbReference type="InterPro" id="IPR036322">
    <property type="entry name" value="WD40_repeat_dom_sf"/>
</dbReference>
<evidence type="ECO:0000256" key="7">
    <source>
        <dbReference type="ARBA" id="ARBA00023204"/>
    </source>
</evidence>
<dbReference type="PANTHER" id="PTHR15271:SF4">
    <property type="entry name" value="CHROMATIN ASSEMBLY FACTOR 1 SUBUNIT B"/>
    <property type="match status" value="1"/>
</dbReference>
<comment type="similarity">
    <text evidence="2">Belongs to the WD repeat HIR1 family.</text>
</comment>
<dbReference type="Proteomes" id="UP001431209">
    <property type="component" value="Unassembled WGS sequence"/>
</dbReference>
<dbReference type="GO" id="GO:0006335">
    <property type="term" value="P:DNA replication-dependent chromatin assembly"/>
    <property type="evidence" value="ECO:0007669"/>
    <property type="project" value="InterPro"/>
</dbReference>
<dbReference type="PANTHER" id="PTHR15271">
    <property type="entry name" value="CHROMATIN ASSEMBLY FACTOR 1 SUBUNIT B"/>
    <property type="match status" value="1"/>
</dbReference>
<proteinExistence type="inferred from homology"/>
<dbReference type="InterPro" id="IPR045145">
    <property type="entry name" value="PTHR15271"/>
</dbReference>
<name>A0AAW2ZJF8_9EUKA</name>
<organism evidence="11 12">
    <name type="scientific">Acrasis kona</name>
    <dbReference type="NCBI Taxonomy" id="1008807"/>
    <lineage>
        <taxon>Eukaryota</taxon>
        <taxon>Discoba</taxon>
        <taxon>Heterolobosea</taxon>
        <taxon>Tetramitia</taxon>
        <taxon>Eutetramitia</taxon>
        <taxon>Acrasidae</taxon>
        <taxon>Acrasis</taxon>
    </lineage>
</organism>
<evidence type="ECO:0000313" key="11">
    <source>
        <dbReference type="EMBL" id="KAL0489469.1"/>
    </source>
</evidence>
<evidence type="ECO:0000256" key="3">
    <source>
        <dbReference type="ARBA" id="ARBA00022574"/>
    </source>
</evidence>
<keyword evidence="3 9" id="KW-0853">WD repeat</keyword>
<feature type="repeat" description="WD" evidence="9">
    <location>
        <begin position="63"/>
        <end position="94"/>
    </location>
</feature>
<keyword evidence="7" id="KW-0234">DNA repair</keyword>
<dbReference type="GO" id="GO:0033186">
    <property type="term" value="C:CAF-1 complex"/>
    <property type="evidence" value="ECO:0007669"/>
    <property type="project" value="TreeGrafter"/>
</dbReference>
<evidence type="ECO:0000256" key="2">
    <source>
        <dbReference type="ARBA" id="ARBA00007306"/>
    </source>
</evidence>
<evidence type="ECO:0000313" key="12">
    <source>
        <dbReference type="Proteomes" id="UP001431209"/>
    </source>
</evidence>
<keyword evidence="4" id="KW-0677">Repeat</keyword>
<dbReference type="SUPFAM" id="SSF50978">
    <property type="entry name" value="WD40 repeat-like"/>
    <property type="match status" value="1"/>
</dbReference>
<keyword evidence="6" id="KW-0156">Chromatin regulator</keyword>
<dbReference type="Pfam" id="PF24105">
    <property type="entry name" value="Beta-prop_CAF1B_HIR1"/>
    <property type="match status" value="2"/>
</dbReference>
<dbReference type="Gene3D" id="2.130.10.10">
    <property type="entry name" value="YVTN repeat-like/Quinoprotein amine dehydrogenase"/>
    <property type="match status" value="2"/>
</dbReference>
<dbReference type="PROSITE" id="PS50082">
    <property type="entry name" value="WD_REPEATS_2"/>
    <property type="match status" value="2"/>
</dbReference>
<evidence type="ECO:0000256" key="8">
    <source>
        <dbReference type="ARBA" id="ARBA00023242"/>
    </source>
</evidence>
<protein>
    <submittedName>
        <fullName evidence="11">Chromatin assembly factor 1 subunit B</fullName>
    </submittedName>
</protein>
<keyword evidence="8" id="KW-0539">Nucleus</keyword>
<dbReference type="AlphaFoldDB" id="A0AAW2ZJF8"/>
<comment type="caution">
    <text evidence="11">The sequence shown here is derived from an EMBL/GenBank/DDBJ whole genome shotgun (WGS) entry which is preliminary data.</text>
</comment>
<keyword evidence="5" id="KW-0227">DNA damage</keyword>
<evidence type="ECO:0000256" key="9">
    <source>
        <dbReference type="PROSITE-ProRule" id="PRU00221"/>
    </source>
</evidence>
<keyword evidence="12" id="KW-1185">Reference proteome</keyword>
<reference evidence="11 12" key="1">
    <citation type="submission" date="2024-03" db="EMBL/GenBank/DDBJ databases">
        <title>The Acrasis kona genome and developmental transcriptomes reveal deep origins of eukaryotic multicellular pathways.</title>
        <authorList>
            <person name="Sheikh S."/>
            <person name="Fu C.-J."/>
            <person name="Brown M.W."/>
            <person name="Baldauf S.L."/>
        </authorList>
    </citation>
    <scope>NUCLEOTIDE SEQUENCE [LARGE SCALE GENOMIC DNA]</scope>
    <source>
        <strain evidence="11 12">ATCC MYA-3509</strain>
    </source>
</reference>
<evidence type="ECO:0000256" key="4">
    <source>
        <dbReference type="ARBA" id="ARBA00022737"/>
    </source>
</evidence>
<sequence length="495" mass="55538">MRTIFFHDSYDKKQSSRPNAVLSVDMNNNRFATGSIANPIKIWEVRSTENATEVDFIAELDPVEDANRNVNIVRWSPDGNFLATGCASGAILVWRKSSDISPSQSEDEIQPKEQWTIHKRLNGHSLDVLDLAWSPPMYNLNASKQSNNKENMQPSSTAPVTSLLASASFDSKILIWDPLSKSEKKFIIEPIMEIKGDHKKAVQGVTWDPLGHFIATQSCDRTVRVYQINQELFTFFPPAPTSTPVKKGKKVKPTSELCSSVEVIRSCSIQEDEDKKVMLYKDEQAALFSRRLCFSTDGSILVTVTGQLPERLAPQCNQKEEQCLDTAYLFSRNQWKKPFCCLPGHNEPIVAVRFSPVLYQTQDGQGYGQVYCVLSKKSVVIYNTRITHPISIMKDCFSETISDATWSADGNHLIVSSWDGYCCIVTFDEGELGLKLSLNGDAKVIHKIMDQRAKGVQEMGVVEENVQKQPVTNVVAVRRRVHHHNNPPNAVVTVE</sequence>
<gene>
    <name evidence="11" type="ORF">AKO1_009193</name>
</gene>
<evidence type="ECO:0000256" key="5">
    <source>
        <dbReference type="ARBA" id="ARBA00022763"/>
    </source>
</evidence>
<evidence type="ECO:0000256" key="1">
    <source>
        <dbReference type="ARBA" id="ARBA00004123"/>
    </source>
</evidence>
<dbReference type="InterPro" id="IPR001680">
    <property type="entry name" value="WD40_rpt"/>
</dbReference>
<dbReference type="GO" id="GO:0005634">
    <property type="term" value="C:nucleus"/>
    <property type="evidence" value="ECO:0007669"/>
    <property type="project" value="UniProtKB-SubCell"/>
</dbReference>
<evidence type="ECO:0000259" key="10">
    <source>
        <dbReference type="Pfam" id="PF24105"/>
    </source>
</evidence>
<evidence type="ECO:0000256" key="6">
    <source>
        <dbReference type="ARBA" id="ARBA00022853"/>
    </source>
</evidence>
<dbReference type="EMBL" id="JAOPGA020001558">
    <property type="protein sequence ID" value="KAL0489469.1"/>
    <property type="molecule type" value="Genomic_DNA"/>
</dbReference>
<dbReference type="InterPro" id="IPR055410">
    <property type="entry name" value="Beta-prop_CAF1B_HIR1"/>
</dbReference>
<feature type="domain" description="CAF1B/HIR1 beta-propeller" evidence="10">
    <location>
        <begin position="21"/>
        <end position="140"/>
    </location>
</feature>
<accession>A0AAW2ZJF8</accession>
<feature type="repeat" description="WD" evidence="9">
    <location>
        <begin position="195"/>
        <end position="229"/>
    </location>
</feature>